<dbReference type="InterPro" id="IPR005151">
    <property type="entry name" value="Tail-specific_protease"/>
</dbReference>
<dbReference type="SUPFAM" id="SSF52096">
    <property type="entry name" value="ClpP/crotonase"/>
    <property type="match status" value="1"/>
</dbReference>
<dbReference type="InterPro" id="IPR036034">
    <property type="entry name" value="PDZ_sf"/>
</dbReference>
<feature type="domain" description="PDZ" evidence="2">
    <location>
        <begin position="130"/>
        <end position="204"/>
    </location>
</feature>
<organism evidence="4 5">
    <name type="scientific">Mucilaginibacter myungsuensis</name>
    <dbReference type="NCBI Taxonomy" id="649104"/>
    <lineage>
        <taxon>Bacteria</taxon>
        <taxon>Pseudomonadati</taxon>
        <taxon>Bacteroidota</taxon>
        <taxon>Sphingobacteriia</taxon>
        <taxon>Sphingobacteriales</taxon>
        <taxon>Sphingobacteriaceae</taxon>
        <taxon>Mucilaginibacter</taxon>
    </lineage>
</organism>
<dbReference type="SMART" id="SM00245">
    <property type="entry name" value="TSPc"/>
    <property type="match status" value="1"/>
</dbReference>
<dbReference type="Gene3D" id="3.90.226.10">
    <property type="entry name" value="2-enoyl-CoA Hydratase, Chain A, domain 1"/>
    <property type="match status" value="1"/>
</dbReference>
<dbReference type="GO" id="GO:0030288">
    <property type="term" value="C:outer membrane-bounded periplasmic space"/>
    <property type="evidence" value="ECO:0007669"/>
    <property type="project" value="TreeGrafter"/>
</dbReference>
<accession>A0A929L155</accession>
<evidence type="ECO:0000256" key="1">
    <source>
        <dbReference type="SAM" id="SignalP"/>
    </source>
</evidence>
<dbReference type="Gene3D" id="2.30.42.10">
    <property type="match status" value="1"/>
</dbReference>
<feature type="domain" description="Tail specific protease" evidence="3">
    <location>
        <begin position="205"/>
        <end position="434"/>
    </location>
</feature>
<keyword evidence="5" id="KW-1185">Reference proteome</keyword>
<dbReference type="CDD" id="cd07561">
    <property type="entry name" value="Peptidase_S41_CPP_like"/>
    <property type="match status" value="1"/>
</dbReference>
<dbReference type="GO" id="GO:0004175">
    <property type="term" value="F:endopeptidase activity"/>
    <property type="evidence" value="ECO:0007669"/>
    <property type="project" value="TreeGrafter"/>
</dbReference>
<dbReference type="RefSeq" id="WP_194112930.1">
    <property type="nucleotide sequence ID" value="NZ_JADFFL010000007.1"/>
</dbReference>
<dbReference type="InterPro" id="IPR001478">
    <property type="entry name" value="PDZ"/>
</dbReference>
<feature type="chain" id="PRO_5036999199" description="Peptidase S41-like protein" evidence="1">
    <location>
        <begin position="20"/>
        <end position="512"/>
    </location>
</feature>
<evidence type="ECO:0000259" key="3">
    <source>
        <dbReference type="SMART" id="SM00245"/>
    </source>
</evidence>
<dbReference type="Proteomes" id="UP000622475">
    <property type="component" value="Unassembled WGS sequence"/>
</dbReference>
<dbReference type="Pfam" id="PF03572">
    <property type="entry name" value="Peptidase_S41"/>
    <property type="match status" value="1"/>
</dbReference>
<dbReference type="EMBL" id="JADFFL010000007">
    <property type="protein sequence ID" value="MBE9663683.1"/>
    <property type="molecule type" value="Genomic_DNA"/>
</dbReference>
<dbReference type="GO" id="GO:0008236">
    <property type="term" value="F:serine-type peptidase activity"/>
    <property type="evidence" value="ECO:0007669"/>
    <property type="project" value="InterPro"/>
</dbReference>
<dbReference type="InterPro" id="IPR029045">
    <property type="entry name" value="ClpP/crotonase-like_dom_sf"/>
</dbReference>
<evidence type="ECO:0008006" key="6">
    <source>
        <dbReference type="Google" id="ProtNLM"/>
    </source>
</evidence>
<feature type="signal peptide" evidence="1">
    <location>
        <begin position="1"/>
        <end position="19"/>
    </location>
</feature>
<dbReference type="SUPFAM" id="SSF50156">
    <property type="entry name" value="PDZ domain-like"/>
    <property type="match status" value="1"/>
</dbReference>
<keyword evidence="1" id="KW-0732">Signal</keyword>
<reference evidence="4" key="1">
    <citation type="submission" date="2020-10" db="EMBL/GenBank/DDBJ databases">
        <title>Mucilaginibacter mali sp. nov., isolated from rhizosphere soil of apple orchard.</title>
        <authorList>
            <person name="Lee J.-S."/>
            <person name="Kim H.S."/>
            <person name="Kim J.-S."/>
        </authorList>
    </citation>
    <scope>NUCLEOTIDE SEQUENCE</scope>
    <source>
        <strain evidence="4">KCTC 22746</strain>
    </source>
</reference>
<gene>
    <name evidence="4" type="ORF">IRJ16_17485</name>
</gene>
<dbReference type="AlphaFoldDB" id="A0A929L155"/>
<dbReference type="PANTHER" id="PTHR32060:SF30">
    <property type="entry name" value="CARBOXY-TERMINAL PROCESSING PROTEASE CTPA"/>
    <property type="match status" value="1"/>
</dbReference>
<evidence type="ECO:0000313" key="5">
    <source>
        <dbReference type="Proteomes" id="UP000622475"/>
    </source>
</evidence>
<dbReference type="PANTHER" id="PTHR32060">
    <property type="entry name" value="TAIL-SPECIFIC PROTEASE"/>
    <property type="match status" value="1"/>
</dbReference>
<evidence type="ECO:0000313" key="4">
    <source>
        <dbReference type="EMBL" id="MBE9663683.1"/>
    </source>
</evidence>
<dbReference type="GO" id="GO:0007165">
    <property type="term" value="P:signal transduction"/>
    <property type="evidence" value="ECO:0007669"/>
    <property type="project" value="TreeGrafter"/>
</dbReference>
<evidence type="ECO:0000259" key="2">
    <source>
        <dbReference type="SMART" id="SM00228"/>
    </source>
</evidence>
<dbReference type="Gene3D" id="3.30.750.170">
    <property type="match status" value="1"/>
</dbReference>
<comment type="caution">
    <text evidence="4">The sequence shown here is derived from an EMBL/GenBank/DDBJ whole genome shotgun (WGS) entry which is preliminary data.</text>
</comment>
<dbReference type="SMART" id="SM00228">
    <property type="entry name" value="PDZ"/>
    <property type="match status" value="1"/>
</dbReference>
<name>A0A929L155_9SPHI</name>
<dbReference type="PROSITE" id="PS51257">
    <property type="entry name" value="PROKAR_LIPOPROTEIN"/>
    <property type="match status" value="1"/>
</dbReference>
<dbReference type="GO" id="GO:0006508">
    <property type="term" value="P:proteolysis"/>
    <property type="evidence" value="ECO:0007669"/>
    <property type="project" value="InterPro"/>
</dbReference>
<protein>
    <recommendedName>
        <fullName evidence="6">Peptidase S41-like protein</fullName>
    </recommendedName>
</protein>
<proteinExistence type="predicted"/>
<sequence>MKKMLLVAVLAISALTACKKSTPAATEPTPVDPLVSVSGIDKLRDSVYLYAKEAYYWSDALPDYAAFNPRSFAGTDELSSLQLEVFQLSQYKKNPTTGVAYEFYSAGSTQAKYSTIDLASSSNRLNAVTGDFGFLPSYAGVNDLRVKYVYSGSPAGLAGIKRGYQITSVNGRTALSADNNANLNFLTNAIYQNSSITLVLKKPDASTMTVTLNTASYKINPVITTKVLSDGSGKKVGYIVFNSFVSLSSTQTALDNAFSDFATAGCSDLVVDFRYNLGGYTTTAEYLADLIVPSSANGKVLYSAYFNPLLTSNKAVLLKNQVRKNENNQLYNYSDIDFSLDAQTSKVAKKGSLNLNRVFFLVGSSTASSSELVINSLKPYMNVQMIGTTTYGKPVGFFDIRIGKYEMYIPEFETKNSQGQGGYFTGMTPGSATYPGKYATDDLTKEFGDPTERLLAQALNYISNGVYTNSVDLQIQSTGGSQLSEQTQADFAHMTEKKSLQGMIITGPKLKQ</sequence>